<dbReference type="AlphaFoldDB" id="A0A6H0FU28"/>
<gene>
    <name evidence="1" type="ORF">G8E09_09010</name>
</gene>
<dbReference type="NCBIfam" id="NF040692">
    <property type="entry name" value="recomb_assoc"/>
    <property type="match status" value="1"/>
</dbReference>
<sequence>MNDIKKKIEELQNGKSSRVVQSLKKLNELLETLFLEGNRNFSIAHIGRLSKASGGVSEISIRNKSGEHYRHLIEFWKNKAELKVSMDPISDLNKFADKEIDIINKNIENIAARNYIYTIIAERNKLRKVVKTQEKIIKANVTITSKDLWSNIPISSPKEKSFKLDLMEINVLKDSIEFQYNLVRKFWEIMNDGSVLDEHGDQIYKAGYIDVIKKILKFVTDD</sequence>
<dbReference type="Proteomes" id="UP000501692">
    <property type="component" value="Chromosome"/>
</dbReference>
<protein>
    <submittedName>
        <fullName evidence="1">Uncharacterized protein</fullName>
    </submittedName>
</protein>
<proteinExistence type="predicted"/>
<evidence type="ECO:0000313" key="1">
    <source>
        <dbReference type="EMBL" id="QIT17840.1"/>
    </source>
</evidence>
<name>A0A6H0FU28_ACIPI</name>
<reference evidence="1 2" key="1">
    <citation type="submission" date="2020-03" db="EMBL/GenBank/DDBJ databases">
        <authorList>
            <person name="Zhang L."/>
            <person name="Han X."/>
            <person name="Chen Y."/>
            <person name="Yu Y."/>
        </authorList>
    </citation>
    <scope>NUCLEOTIDE SEQUENCE [LARGE SCALE GENOMIC DNA]</scope>
    <source>
        <strain evidence="1 2">A1254</strain>
    </source>
</reference>
<dbReference type="EMBL" id="CP049806">
    <property type="protein sequence ID" value="QIT17840.1"/>
    <property type="molecule type" value="Genomic_DNA"/>
</dbReference>
<accession>A0A6H0FU28</accession>
<dbReference type="InterPro" id="IPR048061">
    <property type="entry name" value="GmtX-like"/>
</dbReference>
<evidence type="ECO:0000313" key="2">
    <source>
        <dbReference type="Proteomes" id="UP000501692"/>
    </source>
</evidence>
<dbReference type="RefSeq" id="WP_167563506.1">
    <property type="nucleotide sequence ID" value="NZ_CP049806.1"/>
</dbReference>
<organism evidence="1 2">
    <name type="scientific">Acinetobacter pittii</name>
    <name type="common">Acinetobacter genomosp. 3</name>
    <dbReference type="NCBI Taxonomy" id="48296"/>
    <lineage>
        <taxon>Bacteria</taxon>
        <taxon>Pseudomonadati</taxon>
        <taxon>Pseudomonadota</taxon>
        <taxon>Gammaproteobacteria</taxon>
        <taxon>Moraxellales</taxon>
        <taxon>Moraxellaceae</taxon>
        <taxon>Acinetobacter</taxon>
        <taxon>Acinetobacter calcoaceticus/baumannii complex</taxon>
    </lineage>
</organism>